<dbReference type="InterPro" id="IPR001019">
    <property type="entry name" value="Gprotein_alpha_su"/>
</dbReference>
<feature type="binding site" evidence="10">
    <location>
        <begin position="42"/>
        <end position="47"/>
    </location>
    <ligand>
        <name>GTP</name>
        <dbReference type="ChEBI" id="CHEBI:37565"/>
    </ligand>
</feature>
<dbReference type="Gene3D" id="1.10.400.10">
    <property type="entry name" value="GI Alpha 1, domain 2-like"/>
    <property type="match status" value="1"/>
</dbReference>
<dbReference type="Gene3D" id="3.40.50.300">
    <property type="entry name" value="P-loop containing nucleotide triphosphate hydrolases"/>
    <property type="match status" value="1"/>
</dbReference>
<dbReference type="InterPro" id="IPR002975">
    <property type="entry name" value="Fungi_Gprotein_alpha"/>
</dbReference>
<proteinExistence type="inferred from homology"/>
<dbReference type="RefSeq" id="XP_040678365.1">
    <property type="nucleotide sequence ID" value="XM_040823694.1"/>
</dbReference>
<dbReference type="STRING" id="1081103.A0A0B2WUL4"/>
<feature type="binding site" evidence="11">
    <location>
        <position position="174"/>
    </location>
    <ligand>
        <name>Mg(2+)</name>
        <dbReference type="ChEBI" id="CHEBI:18420"/>
    </ligand>
</feature>
<dbReference type="OrthoDB" id="5817230at2759"/>
<evidence type="ECO:0000256" key="6">
    <source>
        <dbReference type="ARBA" id="ARBA00022801"/>
    </source>
</evidence>
<keyword evidence="6" id="KW-0378">Hydrolase</keyword>
<keyword evidence="4 11" id="KW-0479">Metal-binding</keyword>
<keyword evidence="7 11" id="KW-0460">Magnesium</keyword>
<evidence type="ECO:0000256" key="2">
    <source>
        <dbReference type="ARBA" id="ARBA00007976"/>
    </source>
</evidence>
<dbReference type="GO" id="GO:0003924">
    <property type="term" value="F:GTPase activity"/>
    <property type="evidence" value="ECO:0007669"/>
    <property type="project" value="InterPro"/>
</dbReference>
<dbReference type="GO" id="GO:0031683">
    <property type="term" value="F:G-protein beta/gamma-subunit complex binding"/>
    <property type="evidence" value="ECO:0007669"/>
    <property type="project" value="InterPro"/>
</dbReference>
<keyword evidence="13" id="KW-1185">Reference proteome</keyword>
<evidence type="ECO:0000256" key="11">
    <source>
        <dbReference type="PIRSR" id="PIRSR601019-2"/>
    </source>
</evidence>
<reference evidence="12 13" key="1">
    <citation type="journal article" date="2014" name="Proc. Natl. Acad. Sci. U.S.A.">
        <title>Trajectory and genomic determinants of fungal-pathogen speciation and host adaptation.</title>
        <authorList>
            <person name="Hu X."/>
            <person name="Xiao G."/>
            <person name="Zheng P."/>
            <person name="Shang Y."/>
            <person name="Su Y."/>
            <person name="Zhang X."/>
            <person name="Liu X."/>
            <person name="Zhan S."/>
            <person name="St Leger R.J."/>
            <person name="Wang C."/>
        </authorList>
    </citation>
    <scope>NUCLEOTIDE SEQUENCE [LARGE SCALE GENOMIC DNA]</scope>
    <source>
        <strain evidence="12 13">ARSEF 1941</strain>
    </source>
</reference>
<dbReference type="GO" id="GO:0005525">
    <property type="term" value="F:GTP binding"/>
    <property type="evidence" value="ECO:0007669"/>
    <property type="project" value="UniProtKB-KW"/>
</dbReference>
<dbReference type="FunFam" id="3.40.50.300:FF:000051">
    <property type="entry name" value="Guanine nucleotide-binding protein subunit alpha"/>
    <property type="match status" value="1"/>
</dbReference>
<evidence type="ECO:0000256" key="7">
    <source>
        <dbReference type="ARBA" id="ARBA00022842"/>
    </source>
</evidence>
<dbReference type="GO" id="GO:0046872">
    <property type="term" value="F:metal ion binding"/>
    <property type="evidence" value="ECO:0007669"/>
    <property type="project" value="UniProtKB-KW"/>
</dbReference>
<name>A0A0B2WUL4_METAS</name>
<feature type="binding site" evidence="10">
    <location>
        <begin position="168"/>
        <end position="174"/>
    </location>
    <ligand>
        <name>GTP</name>
        <dbReference type="ChEBI" id="CHEBI:37565"/>
    </ligand>
</feature>
<feature type="binding site" evidence="10">
    <location>
        <begin position="262"/>
        <end position="265"/>
    </location>
    <ligand>
        <name>GTP</name>
        <dbReference type="ChEBI" id="CHEBI:37565"/>
    </ligand>
</feature>
<dbReference type="PANTHER" id="PTHR10218:SF242">
    <property type="entry name" value="GUANINE NUCLEOTIDE-BINDING PROTEIN ALPHA-1 SUBUNIT"/>
    <property type="match status" value="1"/>
</dbReference>
<dbReference type="PRINTS" id="PR00318">
    <property type="entry name" value="GPROTEINA"/>
</dbReference>
<dbReference type="FunFam" id="3.40.50.300:FF:000692">
    <property type="entry name" value="Guanine nucleotide-binding protein subunit alpha"/>
    <property type="match status" value="1"/>
</dbReference>
<evidence type="ECO:0000256" key="4">
    <source>
        <dbReference type="ARBA" id="ARBA00022723"/>
    </source>
</evidence>
<comment type="similarity">
    <text evidence="2">Belongs to the G-alpha family. G(q) subfamily.</text>
</comment>
<dbReference type="PROSITE" id="PS51882">
    <property type="entry name" value="G_ALPHA"/>
    <property type="match status" value="1"/>
</dbReference>
<dbReference type="SUPFAM" id="SSF47895">
    <property type="entry name" value="Transducin (alpha subunit), insertion domain"/>
    <property type="match status" value="1"/>
</dbReference>
<accession>A0A0B2WUL4</accession>
<dbReference type="PANTHER" id="PTHR10218">
    <property type="entry name" value="GTP-BINDING PROTEIN ALPHA SUBUNIT"/>
    <property type="match status" value="1"/>
</dbReference>
<dbReference type="GO" id="GO:0007186">
    <property type="term" value="P:G protein-coupled receptor signaling pathway"/>
    <property type="evidence" value="ECO:0007669"/>
    <property type="project" value="InterPro"/>
</dbReference>
<evidence type="ECO:0000256" key="5">
    <source>
        <dbReference type="ARBA" id="ARBA00022741"/>
    </source>
</evidence>
<comment type="cofactor">
    <cofactor evidence="1">
        <name>Mg(2+)</name>
        <dbReference type="ChEBI" id="CHEBI:18420"/>
    </cofactor>
</comment>
<dbReference type="GeneID" id="63739351"/>
<dbReference type="HOGENOM" id="CLU_014184_6_0_1"/>
<evidence type="ECO:0000256" key="3">
    <source>
        <dbReference type="ARBA" id="ARBA00011356"/>
    </source>
</evidence>
<dbReference type="InterPro" id="IPR027417">
    <property type="entry name" value="P-loop_NTPase"/>
</dbReference>
<evidence type="ECO:0000313" key="12">
    <source>
        <dbReference type="EMBL" id="KHN97299.1"/>
    </source>
</evidence>
<dbReference type="AlphaFoldDB" id="A0A0B2WUL4"/>
<dbReference type="GO" id="GO:0005737">
    <property type="term" value="C:cytoplasm"/>
    <property type="evidence" value="ECO:0007669"/>
    <property type="project" value="TreeGrafter"/>
</dbReference>
<evidence type="ECO:0000313" key="13">
    <source>
        <dbReference type="Proteomes" id="UP000030816"/>
    </source>
</evidence>
<comment type="caution">
    <text evidence="12">The sequence shown here is derived from an EMBL/GenBank/DDBJ whole genome shotgun (WGS) entry which is preliminary data.</text>
</comment>
<dbReference type="Pfam" id="PF00503">
    <property type="entry name" value="G-alpha"/>
    <property type="match status" value="1"/>
</dbReference>
<organism evidence="12 13">
    <name type="scientific">Metarhizium album (strain ARSEF 1941)</name>
    <dbReference type="NCBI Taxonomy" id="1081103"/>
    <lineage>
        <taxon>Eukaryota</taxon>
        <taxon>Fungi</taxon>
        <taxon>Dikarya</taxon>
        <taxon>Ascomycota</taxon>
        <taxon>Pezizomycotina</taxon>
        <taxon>Sordariomycetes</taxon>
        <taxon>Hypocreomycetidae</taxon>
        <taxon>Hypocreales</taxon>
        <taxon>Clavicipitaceae</taxon>
        <taxon>Metarhizium</taxon>
    </lineage>
</organism>
<dbReference type="Proteomes" id="UP000030816">
    <property type="component" value="Unassembled WGS sequence"/>
</dbReference>
<dbReference type="CDD" id="cd00066">
    <property type="entry name" value="G-alpha"/>
    <property type="match status" value="1"/>
</dbReference>
<keyword evidence="9" id="KW-0807">Transducer</keyword>
<dbReference type="GO" id="GO:0000750">
    <property type="term" value="P:pheromone-dependent signal transduction involved in conjugation with cellular fusion"/>
    <property type="evidence" value="ECO:0007669"/>
    <property type="project" value="TreeGrafter"/>
</dbReference>
<feature type="binding site" evidence="10">
    <location>
        <begin position="193"/>
        <end position="197"/>
    </location>
    <ligand>
        <name>GTP</name>
        <dbReference type="ChEBI" id="CHEBI:37565"/>
    </ligand>
</feature>
<gene>
    <name evidence="12" type="ORF">MAM_04896</name>
</gene>
<evidence type="ECO:0000256" key="9">
    <source>
        <dbReference type="ARBA" id="ARBA00023224"/>
    </source>
</evidence>
<sequence>MCFGGLRASEEASRSHDIDRTIRKDGIRMAHEVKILLLGAGESGKSTILKQMRIIYSRGFPTQERQWWRRIIFNNIIDTFEMISHAMADFAIRFDSRDNENFMREILTRHEMGRHYLGSIKALWHDSGVKEAVERCNQYAIHDNLAYFIDNMDRLWTDEYVPNDLDILCTRLKTTGIAECQFTIAQRTYRIFDVGGQRSERKKWIHCFEHVDCLLFLVAISGYNQCLVEDRQANQMNEALMLWESLVNSRWFKSSAVILFLNKMDLFIEKLPLNPLSNHGFVDYRGPPADHKLASKYFLDKFQAHSRDPDREIYGHFTTATDTNLVKITMNSVQDMITRRNLKRLIL</sequence>
<dbReference type="SMART" id="SM00275">
    <property type="entry name" value="G_alpha"/>
    <property type="match status" value="1"/>
</dbReference>
<protein>
    <submittedName>
        <fullName evidence="12">G protein alpha subunit</fullName>
    </submittedName>
</protein>
<keyword evidence="8 10" id="KW-0342">GTP-binding</keyword>
<comment type="subunit">
    <text evidence="3">G proteins are composed of 3 units; alpha, beta and gamma. The alpha chain contains the guanine nucleotide binding site.</text>
</comment>
<dbReference type="SUPFAM" id="SSF52540">
    <property type="entry name" value="P-loop containing nucleoside triphosphate hydrolases"/>
    <property type="match status" value="1"/>
</dbReference>
<evidence type="ECO:0000256" key="8">
    <source>
        <dbReference type="ARBA" id="ARBA00023134"/>
    </source>
</evidence>
<feature type="binding site" evidence="10">
    <location>
        <position position="320"/>
    </location>
    <ligand>
        <name>GTP</name>
        <dbReference type="ChEBI" id="CHEBI:37565"/>
    </ligand>
</feature>
<dbReference type="PRINTS" id="PR01241">
    <property type="entry name" value="GPROTEINAFNG"/>
</dbReference>
<keyword evidence="5 10" id="KW-0547">Nucleotide-binding</keyword>
<dbReference type="GO" id="GO:0001664">
    <property type="term" value="F:G protein-coupled receptor binding"/>
    <property type="evidence" value="ECO:0007669"/>
    <property type="project" value="InterPro"/>
</dbReference>
<dbReference type="EMBL" id="AZHE01000011">
    <property type="protein sequence ID" value="KHN97299.1"/>
    <property type="molecule type" value="Genomic_DNA"/>
</dbReference>
<evidence type="ECO:0000256" key="10">
    <source>
        <dbReference type="PIRSR" id="PIRSR601019-1"/>
    </source>
</evidence>
<dbReference type="GO" id="GO:0005834">
    <property type="term" value="C:heterotrimeric G-protein complex"/>
    <property type="evidence" value="ECO:0007669"/>
    <property type="project" value="InterPro"/>
</dbReference>
<feature type="binding site" evidence="11">
    <location>
        <position position="46"/>
    </location>
    <ligand>
        <name>Mg(2+)</name>
        <dbReference type="ChEBI" id="CHEBI:18420"/>
    </ligand>
</feature>
<dbReference type="InterPro" id="IPR011025">
    <property type="entry name" value="GproteinA_insert"/>
</dbReference>
<evidence type="ECO:0000256" key="1">
    <source>
        <dbReference type="ARBA" id="ARBA00001946"/>
    </source>
</evidence>